<evidence type="ECO:0000313" key="1">
    <source>
        <dbReference type="EMBL" id="CAD8214629.1"/>
    </source>
</evidence>
<protein>
    <recommendedName>
        <fullName evidence="3">MORN repeat protein</fullName>
    </recommendedName>
</protein>
<name>A0A8S1YL37_9CILI</name>
<dbReference type="PANTHER" id="PTHR33706">
    <property type="entry name" value="MORN VARIANT REPEAT PROTEIN"/>
    <property type="match status" value="1"/>
</dbReference>
<organism evidence="1 2">
    <name type="scientific">Paramecium pentaurelia</name>
    <dbReference type="NCBI Taxonomy" id="43138"/>
    <lineage>
        <taxon>Eukaryota</taxon>
        <taxon>Sar</taxon>
        <taxon>Alveolata</taxon>
        <taxon>Ciliophora</taxon>
        <taxon>Intramacronucleata</taxon>
        <taxon>Oligohymenophorea</taxon>
        <taxon>Peniculida</taxon>
        <taxon>Parameciidae</taxon>
        <taxon>Paramecium</taxon>
    </lineage>
</organism>
<sequence length="467" mass="55925">MEKLQECANFFNFSDAIHDVSIKPQILKNLDQIRYLSWIGQHGENQKKVGKWSAYWNGILMVNFGGEYTEEGKKIGQWKEIMDNFQKNAQVYQIGEYFNDKKRGIWRYIYNEIEIGGGYYDLQGFKHGLWIDLSDNFCKQQFIYKFFQFQGQLSNLQRSISLWQKGWKLGNQLQELISKNGKWIDLCQWFSVYMQITYVGEYINGKKCGLWDFFEQNIFIGGGLYDANGLKHRKWIDLSDNFKDYIHIVYIGEYINGKKCGMWETLFRYDKENNFEKICSGQFNDQGQKNGKWVELSDNFDYTCQVIYKGQYQNGIQIDRWDSMYRLDDDRGFIYIGEGFFDDKGQKYGKWIELWDNFKDESQVIFKGEYNNNKKFGHWQTMFRYSCNNSFEIIGGGHYNNDGLKQGRWIDLSECFSLDYQVIRQGEYKLGKKCNYWVEMKREREKKNDGFQMMDSKNQQIYNDQNY</sequence>
<gene>
    <name evidence="1" type="ORF">PPENT_87.1.T2310003</name>
</gene>
<dbReference type="OrthoDB" id="298777at2759"/>
<reference evidence="1" key="1">
    <citation type="submission" date="2021-01" db="EMBL/GenBank/DDBJ databases">
        <authorList>
            <consortium name="Genoscope - CEA"/>
            <person name="William W."/>
        </authorList>
    </citation>
    <scope>NUCLEOTIDE SEQUENCE</scope>
</reference>
<evidence type="ECO:0000313" key="2">
    <source>
        <dbReference type="Proteomes" id="UP000689195"/>
    </source>
</evidence>
<dbReference type="Proteomes" id="UP000689195">
    <property type="component" value="Unassembled WGS sequence"/>
</dbReference>
<dbReference type="AlphaFoldDB" id="A0A8S1YL37"/>
<proteinExistence type="predicted"/>
<keyword evidence="2" id="KW-1185">Reference proteome</keyword>
<dbReference type="PANTHER" id="PTHR33706:SF1">
    <property type="entry name" value="TPR REPEAT PROTEIN"/>
    <property type="match status" value="1"/>
</dbReference>
<accession>A0A8S1YL37</accession>
<dbReference type="EMBL" id="CAJJDO010000231">
    <property type="protein sequence ID" value="CAD8214629.1"/>
    <property type="molecule type" value="Genomic_DNA"/>
</dbReference>
<evidence type="ECO:0008006" key="3">
    <source>
        <dbReference type="Google" id="ProtNLM"/>
    </source>
</evidence>
<comment type="caution">
    <text evidence="1">The sequence shown here is derived from an EMBL/GenBank/DDBJ whole genome shotgun (WGS) entry which is preliminary data.</text>
</comment>